<dbReference type="Proteomes" id="UP000323632">
    <property type="component" value="Unassembled WGS sequence"/>
</dbReference>
<accession>A0A5M6CEC9</accession>
<proteinExistence type="predicted"/>
<organism evidence="1 2">
    <name type="scientific">Taibaiella lutea</name>
    <dbReference type="NCBI Taxonomy" id="2608001"/>
    <lineage>
        <taxon>Bacteria</taxon>
        <taxon>Pseudomonadati</taxon>
        <taxon>Bacteroidota</taxon>
        <taxon>Chitinophagia</taxon>
        <taxon>Chitinophagales</taxon>
        <taxon>Chitinophagaceae</taxon>
        <taxon>Taibaiella</taxon>
    </lineage>
</organism>
<reference evidence="1 2" key="1">
    <citation type="submission" date="2019-09" db="EMBL/GenBank/DDBJ databases">
        <title>Genome sequence and assembly of Taibaiella sp.</title>
        <authorList>
            <person name="Chhetri G."/>
        </authorList>
    </citation>
    <scope>NUCLEOTIDE SEQUENCE [LARGE SCALE GENOMIC DNA]</scope>
    <source>
        <strain evidence="1 2">KVB11</strain>
    </source>
</reference>
<gene>
    <name evidence="1" type="ORF">F0919_12365</name>
</gene>
<sequence length="220" mass="26000">MQAAITRIKYNNSLEDLGYDWVTIYIFFKVDDSEEFHMPAMINLDELFGFVENEEPETGKYLLNIRRNMRGYGPKHSKVLETLQEEGFDLDKYVAKYFSTLEDSYFQKQIEINKNIRKPEVYKDMTKKYEDLKATVEENSLRNSQIRYTAFLDAIEIALHETTFEIYPGLFEMGDKHVAAYEEVLSRAVLNFAEEIDKIRAGKFSKYFEEGYESRKKESE</sequence>
<dbReference type="EMBL" id="VWSH01000003">
    <property type="protein sequence ID" value="KAA5533333.1"/>
    <property type="molecule type" value="Genomic_DNA"/>
</dbReference>
<keyword evidence="2" id="KW-1185">Reference proteome</keyword>
<name>A0A5M6CEC9_9BACT</name>
<evidence type="ECO:0000313" key="1">
    <source>
        <dbReference type="EMBL" id="KAA5533333.1"/>
    </source>
</evidence>
<protein>
    <submittedName>
        <fullName evidence="1">Uncharacterized protein</fullName>
    </submittedName>
</protein>
<evidence type="ECO:0000313" key="2">
    <source>
        <dbReference type="Proteomes" id="UP000323632"/>
    </source>
</evidence>
<comment type="caution">
    <text evidence="1">The sequence shown here is derived from an EMBL/GenBank/DDBJ whole genome shotgun (WGS) entry which is preliminary data.</text>
</comment>
<dbReference type="RefSeq" id="WP_150033080.1">
    <property type="nucleotide sequence ID" value="NZ_VWSH01000003.1"/>
</dbReference>
<dbReference type="AlphaFoldDB" id="A0A5M6CEC9"/>